<dbReference type="OrthoDB" id="161814at2759"/>
<accession>A0A9W7CGF8</accession>
<organism evidence="2 3">
    <name type="scientific">Triparma retinervis</name>
    <dbReference type="NCBI Taxonomy" id="2557542"/>
    <lineage>
        <taxon>Eukaryota</taxon>
        <taxon>Sar</taxon>
        <taxon>Stramenopiles</taxon>
        <taxon>Ochrophyta</taxon>
        <taxon>Bolidophyceae</taxon>
        <taxon>Parmales</taxon>
        <taxon>Triparmaceae</taxon>
        <taxon>Triparma</taxon>
    </lineage>
</organism>
<keyword evidence="3" id="KW-1185">Reference proteome</keyword>
<reference evidence="2" key="1">
    <citation type="submission" date="2022-07" db="EMBL/GenBank/DDBJ databases">
        <title>Genome analysis of Parmales, a sister group of diatoms, reveals the evolutionary specialization of diatoms from phago-mixotrophs to photoautotrophs.</title>
        <authorList>
            <person name="Ban H."/>
            <person name="Sato S."/>
            <person name="Yoshikawa S."/>
            <person name="Kazumasa Y."/>
            <person name="Nakamura Y."/>
            <person name="Ichinomiya M."/>
            <person name="Saitoh K."/>
            <person name="Sato N."/>
            <person name="Blanc-Mathieu R."/>
            <person name="Endo H."/>
            <person name="Kuwata A."/>
            <person name="Ogata H."/>
        </authorList>
    </citation>
    <scope>NUCLEOTIDE SEQUENCE</scope>
</reference>
<gene>
    <name evidence="2" type="ORF">TrRE_jg7232</name>
</gene>
<comment type="caution">
    <text evidence="2">The sequence shown here is derived from an EMBL/GenBank/DDBJ whole genome shotgun (WGS) entry which is preliminary data.</text>
</comment>
<evidence type="ECO:0000313" key="3">
    <source>
        <dbReference type="Proteomes" id="UP001165082"/>
    </source>
</evidence>
<evidence type="ECO:0000313" key="2">
    <source>
        <dbReference type="EMBL" id="GMI07812.1"/>
    </source>
</evidence>
<evidence type="ECO:0000256" key="1">
    <source>
        <dbReference type="SAM" id="MobiDB-lite"/>
    </source>
</evidence>
<dbReference type="AlphaFoldDB" id="A0A9W7CGF8"/>
<dbReference type="NCBIfam" id="NF041384">
    <property type="entry name" value="YHS_seleno_dom"/>
    <property type="match status" value="1"/>
</dbReference>
<dbReference type="EMBL" id="BRXZ01000227">
    <property type="protein sequence ID" value="GMI07812.1"/>
    <property type="molecule type" value="Genomic_DNA"/>
</dbReference>
<proteinExistence type="predicted"/>
<name>A0A9W7CGF8_9STRA</name>
<feature type="region of interest" description="Disordered" evidence="1">
    <location>
        <begin position="156"/>
        <end position="177"/>
    </location>
</feature>
<evidence type="ECO:0008006" key="4">
    <source>
        <dbReference type="Google" id="ProtNLM"/>
    </source>
</evidence>
<dbReference type="Proteomes" id="UP001165082">
    <property type="component" value="Unassembled WGS sequence"/>
</dbReference>
<feature type="compositionally biased region" description="Gly residues" evidence="1">
    <location>
        <begin position="168"/>
        <end position="177"/>
    </location>
</feature>
<protein>
    <recommendedName>
        <fullName evidence="4">YHS domain-containing protein</fullName>
    </recommendedName>
</protein>
<sequence length="177" mass="19131">MASAVATHSTDGGIGDVHHVCLTADGLALSGYDATSYFDEDAQQRGPLAGQPGITATHGTATYRFATEANRDRFLANPQNFLPQFGGFCAKAVSENDVYWVNAKTFLIQDGKLLLFYDMEGGANTKDFWLDSKRRWDDGSHPQGSDVATRLRAAETYWKAGPPPVKQEGGGVQPTSK</sequence>